<dbReference type="PANTHER" id="PTHR32089">
    <property type="entry name" value="METHYL-ACCEPTING CHEMOTAXIS PROTEIN MCPB"/>
    <property type="match status" value="1"/>
</dbReference>
<dbReference type="Gene3D" id="1.10.287.950">
    <property type="entry name" value="Methyl-accepting chemotaxis protein"/>
    <property type="match status" value="1"/>
</dbReference>
<protein>
    <submittedName>
        <fullName evidence="3">Biofilm dispersion protein BdlA</fullName>
    </submittedName>
</protein>
<dbReference type="SMART" id="SM00283">
    <property type="entry name" value="MA"/>
    <property type="match status" value="1"/>
</dbReference>
<dbReference type="PROSITE" id="PS50111">
    <property type="entry name" value="CHEMOTAXIS_TRANSDUC_2"/>
    <property type="match status" value="1"/>
</dbReference>
<dbReference type="AlphaFoldDB" id="A0A1J5SSU6"/>
<dbReference type="GO" id="GO:0007165">
    <property type="term" value="P:signal transduction"/>
    <property type="evidence" value="ECO:0007669"/>
    <property type="project" value="UniProtKB-KW"/>
</dbReference>
<dbReference type="EMBL" id="MLJW01000069">
    <property type="protein sequence ID" value="OIR03126.1"/>
    <property type="molecule type" value="Genomic_DNA"/>
</dbReference>
<name>A0A1J5SSU6_9ZZZZ</name>
<keyword evidence="1" id="KW-0807">Transducer</keyword>
<dbReference type="GO" id="GO:0016020">
    <property type="term" value="C:membrane"/>
    <property type="evidence" value="ECO:0007669"/>
    <property type="project" value="InterPro"/>
</dbReference>
<proteinExistence type="predicted"/>
<organism evidence="3">
    <name type="scientific">mine drainage metagenome</name>
    <dbReference type="NCBI Taxonomy" id="410659"/>
    <lineage>
        <taxon>unclassified sequences</taxon>
        <taxon>metagenomes</taxon>
        <taxon>ecological metagenomes</taxon>
    </lineage>
</organism>
<dbReference type="PANTHER" id="PTHR32089:SF114">
    <property type="entry name" value="METHYL-ACCEPTING CHEMOTAXIS PROTEIN MCPB"/>
    <property type="match status" value="1"/>
</dbReference>
<dbReference type="SUPFAM" id="SSF58104">
    <property type="entry name" value="Methyl-accepting chemotaxis protein (MCP) signaling domain"/>
    <property type="match status" value="1"/>
</dbReference>
<evidence type="ECO:0000313" key="3">
    <source>
        <dbReference type="EMBL" id="OIR03126.1"/>
    </source>
</evidence>
<sequence>MRSLFFRMRLVHWIGIILLCINAALFTGNTLGAAVQYAIALVVFIHDVDEKRWGVESLRQINAYLAWLAQRELTRECTVNVRYNSEMGLVLDSVDRFRESIRGALHDVKTASVETEQVAATVRRRSQVIGDQILTVVETVGKTKEDATHIQMLTEDLAVEATKAQGEIATAQTILSDAADNMAILAAHIEQSVALEAEVLADMGRLASEADEIRKIIAVVGTIAKQTNLLALNAAIEAARAGEQGRGFAVVADEVRALADRTDKNLTEIDATTTRITSAIDGVRRKISVATTAFDQVRLAASGVKDGIASSTGLINSSVDVSRRTAQVSVQVRADTAAITEYVQAIENLVNANSQHANEIANIMDKMCALTGTVNEKLGSFTT</sequence>
<evidence type="ECO:0000259" key="2">
    <source>
        <dbReference type="PROSITE" id="PS50111"/>
    </source>
</evidence>
<comment type="caution">
    <text evidence="3">The sequence shown here is derived from an EMBL/GenBank/DDBJ whole genome shotgun (WGS) entry which is preliminary data.</text>
</comment>
<feature type="domain" description="Methyl-accepting transducer" evidence="2">
    <location>
        <begin position="107"/>
        <end position="350"/>
    </location>
</feature>
<dbReference type="Pfam" id="PF00015">
    <property type="entry name" value="MCPsignal"/>
    <property type="match status" value="1"/>
</dbReference>
<gene>
    <name evidence="3" type="primary">bdlA_9</name>
    <name evidence="3" type="ORF">GALL_149040</name>
</gene>
<accession>A0A1J5SSU6</accession>
<dbReference type="InterPro" id="IPR004089">
    <property type="entry name" value="MCPsignal_dom"/>
</dbReference>
<reference evidence="3" key="1">
    <citation type="submission" date="2016-10" db="EMBL/GenBank/DDBJ databases">
        <title>Sequence of Gallionella enrichment culture.</title>
        <authorList>
            <person name="Poehlein A."/>
            <person name="Muehling M."/>
            <person name="Daniel R."/>
        </authorList>
    </citation>
    <scope>NUCLEOTIDE SEQUENCE</scope>
</reference>
<evidence type="ECO:0000256" key="1">
    <source>
        <dbReference type="ARBA" id="ARBA00023224"/>
    </source>
</evidence>